<evidence type="ECO:0000313" key="3">
    <source>
        <dbReference type="EMBL" id="QCZ92213.1"/>
    </source>
</evidence>
<dbReference type="Proteomes" id="UP000304912">
    <property type="component" value="Chromosome"/>
</dbReference>
<gene>
    <name evidence="3" type="ORF">FBQ74_01415</name>
</gene>
<dbReference type="KEGG" id="salk:FBQ74_01415"/>
<dbReference type="EMBL" id="CP039852">
    <property type="protein sequence ID" value="QCZ92213.1"/>
    <property type="molecule type" value="Genomic_DNA"/>
</dbReference>
<organism evidence="3 4">
    <name type="scientific">Salinimonas iocasae</name>
    <dbReference type="NCBI Taxonomy" id="2572577"/>
    <lineage>
        <taxon>Bacteria</taxon>
        <taxon>Pseudomonadati</taxon>
        <taxon>Pseudomonadota</taxon>
        <taxon>Gammaproteobacteria</taxon>
        <taxon>Alteromonadales</taxon>
        <taxon>Alteromonadaceae</taxon>
        <taxon>Alteromonas/Salinimonas group</taxon>
        <taxon>Salinimonas</taxon>
    </lineage>
</organism>
<dbReference type="AlphaFoldDB" id="A0A5B7YA74"/>
<protein>
    <submittedName>
        <fullName evidence="3">Sorbosone dehydrogenase family protein</fullName>
    </submittedName>
</protein>
<evidence type="ECO:0000313" key="4">
    <source>
        <dbReference type="Proteomes" id="UP000304912"/>
    </source>
</evidence>
<evidence type="ECO:0000256" key="1">
    <source>
        <dbReference type="SAM" id="SignalP"/>
    </source>
</evidence>
<dbReference type="PANTHER" id="PTHR33546:SF1">
    <property type="entry name" value="LARGE, MULTIFUNCTIONAL SECRETED PROTEIN"/>
    <property type="match status" value="1"/>
</dbReference>
<dbReference type="InterPro" id="IPR054539">
    <property type="entry name" value="Beta-prop_PDH"/>
</dbReference>
<feature type="domain" description="Pyrroloquinoline quinone-dependent pyranose dehydrogenase beta-propeller" evidence="2">
    <location>
        <begin position="308"/>
        <end position="418"/>
    </location>
</feature>
<dbReference type="Pfam" id="PF22807">
    <property type="entry name" value="TrAA12"/>
    <property type="match status" value="2"/>
</dbReference>
<feature type="signal peptide" evidence="1">
    <location>
        <begin position="1"/>
        <end position="23"/>
    </location>
</feature>
<dbReference type="SUPFAM" id="SSF50952">
    <property type="entry name" value="Soluble quinoprotein glucose dehydrogenase"/>
    <property type="match status" value="1"/>
</dbReference>
<dbReference type="RefSeq" id="WP_139754975.1">
    <property type="nucleotide sequence ID" value="NZ_CP039852.1"/>
</dbReference>
<feature type="domain" description="Pyrroloquinoline quinone-dependent pyranose dehydrogenase beta-propeller" evidence="2">
    <location>
        <begin position="66"/>
        <end position="265"/>
    </location>
</feature>
<keyword evidence="1" id="KW-0732">Signal</keyword>
<dbReference type="InterPro" id="IPR011042">
    <property type="entry name" value="6-blade_b-propeller_TolB-like"/>
</dbReference>
<sequence>MRKTPLALGVASLLSLPAFVVNAQVAVEPQNGYAMGEKVPLPEPYATKSADRRTKVIGWPDDVTPTAPDGFTVKAFASDLEHPRWLHILPNGDVLVAESNDAKKGSADRITLLRDTNNDGVAEERHVFLEKGLNQPFGMALHKNHFYVANTDNITRYEYKEGADAIKGKGEVIHSLPSGGYNHHWTRNIEVNDTQDKLLLTIGSSSNVGEHGMEKEERRAKIFTVDLDGGNEQVYAWGLRNANGLDYNPHTGMLWAAVNERDKLGDNLVPDYVTSVQEGGFYGWPYKYFGEHIDPRWKDKMPDDLPEKTIVPDIALGNHTATLDLEFYDGESFPARYHNGLFAAQHGSWNRAKYNGYRIVFMPFEDGEPTGEIEEFLGGFIKDMDTDEAYGRPTAVRVTDNGKLLVADDDGNTIWSVQADQKSN</sequence>
<dbReference type="Gene3D" id="2.120.10.30">
    <property type="entry name" value="TolB, C-terminal domain"/>
    <property type="match status" value="1"/>
</dbReference>
<proteinExistence type="predicted"/>
<dbReference type="OrthoDB" id="9770043at2"/>
<feature type="chain" id="PRO_5022698619" evidence="1">
    <location>
        <begin position="24"/>
        <end position="424"/>
    </location>
</feature>
<evidence type="ECO:0000259" key="2">
    <source>
        <dbReference type="Pfam" id="PF22807"/>
    </source>
</evidence>
<accession>A0A5B7YA74</accession>
<dbReference type="InterPro" id="IPR011041">
    <property type="entry name" value="Quinoprot_gluc/sorb_DH_b-prop"/>
</dbReference>
<keyword evidence="4" id="KW-1185">Reference proteome</keyword>
<name>A0A5B7YA74_9ALTE</name>
<reference evidence="3 4" key="1">
    <citation type="submission" date="2019-04" db="EMBL/GenBank/DDBJ databases">
        <title>Salinimonas iocasae sp. nov., a halophilic bacterium isolated from the outer tube casing of tubeworms in Okinawa Trough.</title>
        <authorList>
            <person name="Zhang H."/>
            <person name="Wang H."/>
            <person name="Li C."/>
        </authorList>
    </citation>
    <scope>NUCLEOTIDE SEQUENCE [LARGE SCALE GENOMIC DNA]</scope>
    <source>
        <strain evidence="3 4">KX18D6</strain>
    </source>
</reference>
<dbReference type="PANTHER" id="PTHR33546">
    <property type="entry name" value="LARGE, MULTIFUNCTIONAL SECRETED PROTEIN-RELATED"/>
    <property type="match status" value="1"/>
</dbReference>